<evidence type="ECO:0000256" key="3">
    <source>
        <dbReference type="ARBA" id="ARBA00022538"/>
    </source>
</evidence>
<evidence type="ECO:0000256" key="13">
    <source>
        <dbReference type="ARBA" id="ARBA00062687"/>
    </source>
</evidence>
<comment type="catalytic activity">
    <reaction evidence="11">
        <text>K(+)(in) = K(+)(out)</text>
        <dbReference type="Rhea" id="RHEA:29463"/>
        <dbReference type="ChEBI" id="CHEBI:29103"/>
    </reaction>
</comment>
<evidence type="ECO:0000256" key="10">
    <source>
        <dbReference type="ARBA" id="ARBA00023303"/>
    </source>
</evidence>
<evidence type="ECO:0000256" key="1">
    <source>
        <dbReference type="ARBA" id="ARBA00004141"/>
    </source>
</evidence>
<dbReference type="InParanoid" id="A0A6J2R0X4"/>
<organism evidence="22 23">
    <name type="scientific">Cottoperca gobio</name>
    <name type="common">Frogmouth</name>
    <name type="synonym">Aphritis gobio</name>
    <dbReference type="NCBI Taxonomy" id="56716"/>
    <lineage>
        <taxon>Eukaryota</taxon>
        <taxon>Metazoa</taxon>
        <taxon>Chordata</taxon>
        <taxon>Craniata</taxon>
        <taxon>Vertebrata</taxon>
        <taxon>Euteleostomi</taxon>
        <taxon>Actinopterygii</taxon>
        <taxon>Neopterygii</taxon>
        <taxon>Teleostei</taxon>
        <taxon>Neoteleostei</taxon>
        <taxon>Acanthomorphata</taxon>
        <taxon>Eupercaria</taxon>
        <taxon>Perciformes</taxon>
        <taxon>Notothenioidei</taxon>
        <taxon>Bovichtidae</taxon>
        <taxon>Cottoperca</taxon>
    </lineage>
</organism>
<dbReference type="GO" id="GO:0034765">
    <property type="term" value="P:regulation of monoatomic ion transmembrane transport"/>
    <property type="evidence" value="ECO:0007669"/>
    <property type="project" value="TreeGrafter"/>
</dbReference>
<dbReference type="GO" id="GO:0007399">
    <property type="term" value="P:nervous system development"/>
    <property type="evidence" value="ECO:0007669"/>
    <property type="project" value="UniProtKB-ARBA"/>
</dbReference>
<keyword evidence="2 17" id="KW-0813">Transport</keyword>
<name>A0A6J2R0X4_COTGO</name>
<evidence type="ECO:0000256" key="5">
    <source>
        <dbReference type="ARBA" id="ARBA00022882"/>
    </source>
</evidence>
<dbReference type="FunFam" id="1.10.287.70:FF:000019">
    <property type="entry name" value="G protein-activated inward rectifier potassium channel 1"/>
    <property type="match status" value="1"/>
</dbReference>
<evidence type="ECO:0000256" key="9">
    <source>
        <dbReference type="ARBA" id="ARBA00023136"/>
    </source>
</evidence>
<feature type="region of interest" description="Disordered" evidence="18">
    <location>
        <begin position="134"/>
        <end position="162"/>
    </location>
</feature>
<dbReference type="GO" id="GO:0005886">
    <property type="term" value="C:plasma membrane"/>
    <property type="evidence" value="ECO:0007669"/>
    <property type="project" value="TreeGrafter"/>
</dbReference>
<feature type="transmembrane region" description="Helical" evidence="19">
    <location>
        <begin position="319"/>
        <end position="341"/>
    </location>
</feature>
<evidence type="ECO:0000256" key="14">
    <source>
        <dbReference type="ARBA" id="ARBA00072191"/>
    </source>
</evidence>
<evidence type="ECO:0000256" key="16">
    <source>
        <dbReference type="ARBA" id="ARBA00081071"/>
    </source>
</evidence>
<dbReference type="OrthoDB" id="273257at2759"/>
<dbReference type="Proteomes" id="UP000504630">
    <property type="component" value="Chromosome 14"/>
</dbReference>
<keyword evidence="22" id="KW-1185">Reference proteome</keyword>
<dbReference type="Pfam" id="PF01007">
    <property type="entry name" value="IRK"/>
    <property type="match status" value="1"/>
</dbReference>
<evidence type="ECO:0000259" key="21">
    <source>
        <dbReference type="Pfam" id="PF17655"/>
    </source>
</evidence>
<feature type="transmembrane region" description="Helical" evidence="19">
    <location>
        <begin position="239"/>
        <end position="263"/>
    </location>
</feature>
<keyword evidence="8 17" id="KW-0406">Ion transport</keyword>
<keyword evidence="6 17" id="KW-0630">Potassium</keyword>
<keyword evidence="7 19" id="KW-1133">Transmembrane helix</keyword>
<dbReference type="PANTHER" id="PTHR11767">
    <property type="entry name" value="INWARD RECTIFIER POTASSIUM CHANNEL"/>
    <property type="match status" value="1"/>
</dbReference>
<feature type="compositionally biased region" description="Low complexity" evidence="18">
    <location>
        <begin position="95"/>
        <end position="114"/>
    </location>
</feature>
<sequence>MISTVICSRETPRDVQCNSHVRSPVRLEPRRNSIPPTQTLIAKHLLAYLPRPQSESLRYTPYTHKATAKSSVSAMMTTQRASLIHNLNYSKCSSLSEEASPSQSPCSQSSHAFSPAEHEPNLPHIIQAAPLEPVEEETPKPRSSRHNRQLKRFSSRWQSRGSTCSSNIPVPAIEKLNGAKSHKKRCKLLGDDHSLHVTASNQRQRYITKDGKCRVNLGRIVERSRFLSDIFTTLVDLKFCWFLLVFTMCYILTWVAFGGIYLFGAWLRDDIAHVHDPQWKACFQNVDSFLSALLLSLESQRTIGYGSRMVTANCPEGTVILMVQSILGSIIDALMVGCMFVKISRPQQRAQTLIFSKHCVICERDEKLCMLFRIGDLRASHMVDAKIRAKLIKSRQTKEGEFIPLEQSEINLGYDTGGDRLLLVEPQTITHVINESSPFWEVGSEHLKRETFEIIVILEGIVEASGMTCQARTSYTEDEVLWGHRFESCISLEKGAFRVDYSAFHKTFEVQMSLLSAKNSSTAKEKEVVF</sequence>
<dbReference type="GO" id="GO:1990573">
    <property type="term" value="P:potassium ion import across plasma membrane"/>
    <property type="evidence" value="ECO:0007669"/>
    <property type="project" value="TreeGrafter"/>
</dbReference>
<dbReference type="PRINTS" id="PR01320">
    <property type="entry name" value="KIRCHANNEL"/>
</dbReference>
<dbReference type="Gene3D" id="1.10.287.70">
    <property type="match status" value="1"/>
</dbReference>
<evidence type="ECO:0000256" key="15">
    <source>
        <dbReference type="ARBA" id="ARBA00076077"/>
    </source>
</evidence>
<feature type="compositionally biased region" description="Basic residues" evidence="18">
    <location>
        <begin position="142"/>
        <end position="154"/>
    </location>
</feature>
<comment type="subunit">
    <text evidence="13">Associates with KCNJ3/GIRK1 to form a G-protein-activated heteromultimer pore-forming unit. Interacts (via PDZ-binding motif) with SNX27 (via PDZ domain); the interaction is required when endocytosed to prevent degradation in lysosomes and promote recycling to the plasma membrane.</text>
</comment>
<dbReference type="InterPro" id="IPR013518">
    <property type="entry name" value="K_chnl_inward-rec_Kir_cyto"/>
</dbReference>
<dbReference type="Gene3D" id="2.60.40.1400">
    <property type="entry name" value="G protein-activated inward rectifier potassium channel 1"/>
    <property type="match status" value="1"/>
</dbReference>
<dbReference type="Pfam" id="PF17655">
    <property type="entry name" value="IRK_C"/>
    <property type="match status" value="1"/>
</dbReference>
<protein>
    <recommendedName>
        <fullName evidence="14">G protein-activated inward rectifier potassium channel 3</fullName>
    </recommendedName>
    <alternativeName>
        <fullName evidence="16">Inward rectifier K(+) channel Kir3.3</fullName>
    </alternativeName>
    <alternativeName>
        <fullName evidence="15">Potassium channel, inwardly rectifying subfamily J member 9</fullName>
    </alternativeName>
</protein>
<dbReference type="RefSeq" id="XP_029303761.1">
    <property type="nucleotide sequence ID" value="XM_029447901.1"/>
</dbReference>
<evidence type="ECO:0000256" key="4">
    <source>
        <dbReference type="ARBA" id="ARBA00022692"/>
    </source>
</evidence>
<keyword evidence="5 17" id="KW-0851">Voltage-gated channel</keyword>
<evidence type="ECO:0000256" key="2">
    <source>
        <dbReference type="ARBA" id="ARBA00022448"/>
    </source>
</evidence>
<evidence type="ECO:0000256" key="18">
    <source>
        <dbReference type="SAM" id="MobiDB-lite"/>
    </source>
</evidence>
<reference evidence="23" key="1">
    <citation type="submission" date="2025-08" db="UniProtKB">
        <authorList>
            <consortium name="RefSeq"/>
        </authorList>
    </citation>
    <scope>IDENTIFICATION</scope>
</reference>
<dbReference type="GO" id="GO:0005242">
    <property type="term" value="F:inward rectifier potassium channel activity"/>
    <property type="evidence" value="ECO:0007669"/>
    <property type="project" value="InterPro"/>
</dbReference>
<proteinExistence type="inferred from homology"/>
<evidence type="ECO:0000313" key="23">
    <source>
        <dbReference type="RefSeq" id="XP_029303761.1"/>
    </source>
</evidence>
<keyword evidence="3 17" id="KW-0633">Potassium transport</keyword>
<dbReference type="PANTHER" id="PTHR11767:SF116">
    <property type="entry name" value="G PROTEIN-ACTIVATED INWARD RECTIFIER POTASSIUM CHANNEL 4"/>
    <property type="match status" value="1"/>
</dbReference>
<gene>
    <name evidence="23" type="primary">LOC115018716</name>
</gene>
<dbReference type="FunFam" id="2.60.40.1400:FF:000001">
    <property type="entry name" value="G protein-activated inward rectifier potassium channel 2"/>
    <property type="match status" value="1"/>
</dbReference>
<feature type="region of interest" description="Disordered" evidence="18">
    <location>
        <begin position="95"/>
        <end position="118"/>
    </location>
</feature>
<evidence type="ECO:0000256" key="6">
    <source>
        <dbReference type="ARBA" id="ARBA00022958"/>
    </source>
</evidence>
<dbReference type="InterPro" id="IPR016449">
    <property type="entry name" value="K_chnl_inward-rec_Kir"/>
</dbReference>
<evidence type="ECO:0000256" key="19">
    <source>
        <dbReference type="SAM" id="Phobius"/>
    </source>
</evidence>
<dbReference type="SUPFAM" id="SSF81324">
    <property type="entry name" value="Voltage-gated potassium channels"/>
    <property type="match status" value="1"/>
</dbReference>
<feature type="domain" description="Inward rectifier potassium channel C-terminal" evidence="21">
    <location>
        <begin position="353"/>
        <end position="523"/>
    </location>
</feature>
<evidence type="ECO:0000259" key="20">
    <source>
        <dbReference type="Pfam" id="PF01007"/>
    </source>
</evidence>
<dbReference type="AlphaFoldDB" id="A0A6J2R0X4"/>
<dbReference type="InterPro" id="IPR014756">
    <property type="entry name" value="Ig_E-set"/>
</dbReference>
<evidence type="ECO:0000256" key="11">
    <source>
        <dbReference type="ARBA" id="ARBA00034430"/>
    </source>
</evidence>
<feature type="domain" description="Potassium channel inwardly rectifying transmembrane" evidence="20">
    <location>
        <begin position="207"/>
        <end position="346"/>
    </location>
</feature>
<dbReference type="KEGG" id="cgob:115018716"/>
<dbReference type="SUPFAM" id="SSF81296">
    <property type="entry name" value="E set domains"/>
    <property type="match status" value="1"/>
</dbReference>
<keyword evidence="10 17" id="KW-0407">Ion channel</keyword>
<dbReference type="InterPro" id="IPR040445">
    <property type="entry name" value="Kir_TM"/>
</dbReference>
<dbReference type="GeneID" id="115018716"/>
<evidence type="ECO:0000256" key="17">
    <source>
        <dbReference type="RuleBase" id="RU003822"/>
    </source>
</evidence>
<accession>A0A6J2R0X4</accession>
<evidence type="ECO:0000256" key="12">
    <source>
        <dbReference type="ARBA" id="ARBA00061604"/>
    </source>
</evidence>
<keyword evidence="4 17" id="KW-0812">Transmembrane</keyword>
<comment type="similarity">
    <text evidence="12">Belongs to the inward rectifier-type potassium channel (TC 1.A.2.1) family. KCNJ9 subfamily.</text>
</comment>
<evidence type="ECO:0000313" key="22">
    <source>
        <dbReference type="Proteomes" id="UP000504630"/>
    </source>
</evidence>
<evidence type="ECO:0000256" key="7">
    <source>
        <dbReference type="ARBA" id="ARBA00022989"/>
    </source>
</evidence>
<evidence type="ECO:0000256" key="8">
    <source>
        <dbReference type="ARBA" id="ARBA00023065"/>
    </source>
</evidence>
<dbReference type="InterPro" id="IPR041647">
    <property type="entry name" value="IRK_C"/>
</dbReference>
<comment type="subcellular location">
    <subcellularLocation>
        <location evidence="1 17">Membrane</location>
        <topology evidence="1 17">Multi-pass membrane protein</topology>
    </subcellularLocation>
</comment>
<keyword evidence="9 19" id="KW-0472">Membrane</keyword>
<dbReference type="GO" id="GO:0034702">
    <property type="term" value="C:monoatomic ion channel complex"/>
    <property type="evidence" value="ECO:0007669"/>
    <property type="project" value="UniProtKB-KW"/>
</dbReference>